<dbReference type="GO" id="GO:0003700">
    <property type="term" value="F:DNA-binding transcription factor activity"/>
    <property type="evidence" value="ECO:0007669"/>
    <property type="project" value="InterPro"/>
</dbReference>
<evidence type="ECO:0000256" key="1">
    <source>
        <dbReference type="ARBA" id="ARBA00022491"/>
    </source>
</evidence>
<dbReference type="PANTHER" id="PTHR30204:SF69">
    <property type="entry name" value="MERR-FAMILY TRANSCRIPTIONAL REGULATOR"/>
    <property type="match status" value="1"/>
</dbReference>
<dbReference type="SUPFAM" id="SSF46955">
    <property type="entry name" value="Putative DNA-binding domain"/>
    <property type="match status" value="1"/>
</dbReference>
<evidence type="ECO:0000313" key="6">
    <source>
        <dbReference type="EMBL" id="TGY16537.1"/>
    </source>
</evidence>
<organism evidence="6 7">
    <name type="scientific">Lactobacillus intestinalis</name>
    <dbReference type="NCBI Taxonomy" id="151781"/>
    <lineage>
        <taxon>Bacteria</taxon>
        <taxon>Bacillati</taxon>
        <taxon>Bacillota</taxon>
        <taxon>Bacilli</taxon>
        <taxon>Lactobacillales</taxon>
        <taxon>Lactobacillaceae</taxon>
        <taxon>Lactobacillus</taxon>
    </lineage>
</organism>
<evidence type="ECO:0000313" key="7">
    <source>
        <dbReference type="Proteomes" id="UP000309117"/>
    </source>
</evidence>
<evidence type="ECO:0000256" key="3">
    <source>
        <dbReference type="ARBA" id="ARBA00023125"/>
    </source>
</evidence>
<dbReference type="Gene3D" id="1.10.1660.10">
    <property type="match status" value="1"/>
</dbReference>
<evidence type="ECO:0000256" key="4">
    <source>
        <dbReference type="ARBA" id="ARBA00023163"/>
    </source>
</evidence>
<name>A0A4S2BNB4_9LACO</name>
<dbReference type="InterPro" id="IPR000551">
    <property type="entry name" value="MerR-type_HTH_dom"/>
</dbReference>
<dbReference type="PANTHER" id="PTHR30204">
    <property type="entry name" value="REDOX-CYCLING DRUG-SENSING TRANSCRIPTIONAL ACTIVATOR SOXR"/>
    <property type="match status" value="1"/>
</dbReference>
<keyword evidence="2" id="KW-0805">Transcription regulation</keyword>
<dbReference type="SMART" id="SM00422">
    <property type="entry name" value="HTH_MERR"/>
    <property type="match status" value="1"/>
</dbReference>
<evidence type="ECO:0000256" key="2">
    <source>
        <dbReference type="ARBA" id="ARBA00023015"/>
    </source>
</evidence>
<evidence type="ECO:0000259" key="5">
    <source>
        <dbReference type="PROSITE" id="PS50937"/>
    </source>
</evidence>
<dbReference type="PROSITE" id="PS50937">
    <property type="entry name" value="HTH_MERR_2"/>
    <property type="match status" value="1"/>
</dbReference>
<keyword evidence="1" id="KW-0678">Repressor</keyword>
<protein>
    <submittedName>
        <fullName evidence="6">MerR family transcriptional regulator</fullName>
    </submittedName>
</protein>
<dbReference type="Proteomes" id="UP000309117">
    <property type="component" value="Unassembled WGS sequence"/>
</dbReference>
<dbReference type="RefSeq" id="WP_135960373.1">
    <property type="nucleotide sequence ID" value="NZ_AQFR02000001.1"/>
</dbReference>
<gene>
    <name evidence="6" type="ORF">E5351_02935</name>
</gene>
<dbReference type="EMBL" id="SRYV01000004">
    <property type="protein sequence ID" value="TGY16537.1"/>
    <property type="molecule type" value="Genomic_DNA"/>
</dbReference>
<dbReference type="AlphaFoldDB" id="A0A4S2BNB4"/>
<comment type="caution">
    <text evidence="6">The sequence shown here is derived from an EMBL/GenBank/DDBJ whole genome shotgun (WGS) entry which is preliminary data.</text>
</comment>
<dbReference type="Pfam" id="PF13411">
    <property type="entry name" value="MerR_1"/>
    <property type="match status" value="1"/>
</dbReference>
<sequence length="176" mass="20615">MPDEKLLSISEFANLAGRTRRRLIFYDQKNVFKLKKIAENGYRYYEYEQLYQIGFILRLRYLGLSVEEIKDYLSDDSSDALNKKLLPLKHKIELRIQNLKKVLTILEAKEANNTQLTNISFYVVKKCYLPATSFWCSDFKVDCSEEKIASIYSRFYQSLGAVVMANKMLSGFLMKN</sequence>
<keyword evidence="4" id="KW-0804">Transcription</keyword>
<keyword evidence="3" id="KW-0238">DNA-binding</keyword>
<proteinExistence type="predicted"/>
<dbReference type="InterPro" id="IPR047057">
    <property type="entry name" value="MerR_fam"/>
</dbReference>
<dbReference type="InterPro" id="IPR009061">
    <property type="entry name" value="DNA-bd_dom_put_sf"/>
</dbReference>
<accession>A0A4S2BNB4</accession>
<dbReference type="GO" id="GO:0003677">
    <property type="term" value="F:DNA binding"/>
    <property type="evidence" value="ECO:0007669"/>
    <property type="project" value="UniProtKB-KW"/>
</dbReference>
<feature type="domain" description="HTH merR-type" evidence="5">
    <location>
        <begin position="6"/>
        <end position="75"/>
    </location>
</feature>
<reference evidence="6 7" key="1">
    <citation type="submission" date="2019-04" db="EMBL/GenBank/DDBJ databases">
        <title>Microbes associate with the intestines of laboratory mice.</title>
        <authorList>
            <person name="Navarre W."/>
            <person name="Wong E."/>
            <person name="Huang K."/>
            <person name="Tropini C."/>
            <person name="Ng K."/>
            <person name="Yu B."/>
        </authorList>
    </citation>
    <scope>NUCLEOTIDE SEQUENCE [LARGE SCALE GENOMIC DNA]</scope>
    <source>
        <strain evidence="6 7">NM61_E11</strain>
    </source>
</reference>